<sequence length="601" mass="72368">MIDNQNYRQETEQQSNKLINRLRNIPTTDLETVIQPSKKCIFQKRQKLISQSLEQQNCSDFELSAKTRQCYQYTIKNYELLDISEFIKSIQVLKKDLKIQMINIYTLIGTEIAAQVITMSLQKNFNFSFKLKKYYLKQKQIIQFRMILVIYVQRIKQNLFSLIQNLMNFYFFIQYTVEAEAKLEEIRMLLASYDCFEPFTTYKRLDQSRTGGLKPENILEFLNDNEIQITEEQLYYIFRILDEDMDGLVTYQDFKSAILPKMNEKVKDSALNHRGFELPVNMLLPKEVETQLSQFFIQIKQNYVQYQQIQEKIDLNQLDIYDNDNQITVDSLKVWLQQLGQEISKEILETFVFLIQGQQQQLQNLLDQIYIENQEYQDHQQEQQGVEYRQGKEYKDKENQEEEIEQFEQYDEIEQVKQQNEDVNEQQNQQEYLYRQDIEKNNFDSRNLQKNIEFQIQQLKKKINKLEIEIESQQTNKSYIGQLFEKEYNRELQKLSRMSYLKKLQLLSPSKRNDLIRQQLKIEEEIKKEEIKQKIILTQLKNPVKTNSSSYYQNQYESQSPLNQSKKKYIPDYSGKKQIGSTRKPYSTQPQRLINFSNRKF</sequence>
<proteinExistence type="predicted"/>
<gene>
    <name evidence="7" type="ORF">PSON_ATCC_30995.1.T0540107</name>
</gene>
<evidence type="ECO:0000256" key="4">
    <source>
        <dbReference type="SAM" id="Coils"/>
    </source>
</evidence>
<dbReference type="GO" id="GO:0005509">
    <property type="term" value="F:calcium ion binding"/>
    <property type="evidence" value="ECO:0007669"/>
    <property type="project" value="InterPro"/>
</dbReference>
<dbReference type="PROSITE" id="PS00018">
    <property type="entry name" value="EF_HAND_1"/>
    <property type="match status" value="1"/>
</dbReference>
<organism evidence="7 8">
    <name type="scientific">Paramecium sonneborni</name>
    <dbReference type="NCBI Taxonomy" id="65129"/>
    <lineage>
        <taxon>Eukaryota</taxon>
        <taxon>Sar</taxon>
        <taxon>Alveolata</taxon>
        <taxon>Ciliophora</taxon>
        <taxon>Intramacronucleata</taxon>
        <taxon>Oligohymenophorea</taxon>
        <taxon>Peniculida</taxon>
        <taxon>Parameciidae</taxon>
        <taxon>Paramecium</taxon>
    </lineage>
</organism>
<protein>
    <recommendedName>
        <fullName evidence="6">EF-hand domain-containing protein</fullName>
    </recommendedName>
</protein>
<evidence type="ECO:0000259" key="6">
    <source>
        <dbReference type="PROSITE" id="PS50222"/>
    </source>
</evidence>
<comment type="caution">
    <text evidence="7">The sequence shown here is derived from an EMBL/GenBank/DDBJ whole genome shotgun (WGS) entry which is preliminary data.</text>
</comment>
<keyword evidence="8" id="KW-1185">Reference proteome</keyword>
<reference evidence="7" key="1">
    <citation type="submission" date="2021-01" db="EMBL/GenBank/DDBJ databases">
        <authorList>
            <consortium name="Genoscope - CEA"/>
            <person name="William W."/>
        </authorList>
    </citation>
    <scope>NUCLEOTIDE SEQUENCE</scope>
</reference>
<evidence type="ECO:0000256" key="3">
    <source>
        <dbReference type="ARBA" id="ARBA00022837"/>
    </source>
</evidence>
<accession>A0A8S1NJ34</accession>
<evidence type="ECO:0000256" key="2">
    <source>
        <dbReference type="ARBA" id="ARBA00022737"/>
    </source>
</evidence>
<dbReference type="PROSITE" id="PS50222">
    <property type="entry name" value="EF_HAND_2"/>
    <property type="match status" value="1"/>
</dbReference>
<feature type="compositionally biased region" description="Polar residues" evidence="5">
    <location>
        <begin position="579"/>
        <end position="590"/>
    </location>
</feature>
<feature type="domain" description="EF-hand" evidence="6">
    <location>
        <begin position="229"/>
        <end position="264"/>
    </location>
</feature>
<dbReference type="AlphaFoldDB" id="A0A8S1NJ34"/>
<keyword evidence="4" id="KW-0175">Coiled coil</keyword>
<evidence type="ECO:0000256" key="1">
    <source>
        <dbReference type="ARBA" id="ARBA00022723"/>
    </source>
</evidence>
<dbReference type="EMBL" id="CAJJDN010000054">
    <property type="protein sequence ID" value="CAD8089423.1"/>
    <property type="molecule type" value="Genomic_DNA"/>
</dbReference>
<evidence type="ECO:0000313" key="7">
    <source>
        <dbReference type="EMBL" id="CAD8089423.1"/>
    </source>
</evidence>
<keyword evidence="3" id="KW-0106">Calcium</keyword>
<evidence type="ECO:0000313" key="8">
    <source>
        <dbReference type="Proteomes" id="UP000692954"/>
    </source>
</evidence>
<name>A0A8S1NJ34_9CILI</name>
<dbReference type="InterPro" id="IPR018247">
    <property type="entry name" value="EF_Hand_1_Ca_BS"/>
</dbReference>
<dbReference type="PANTHER" id="PTHR34524">
    <property type="entry name" value="CALCYPHOSIN"/>
    <property type="match status" value="1"/>
</dbReference>
<dbReference type="Pfam" id="PF13499">
    <property type="entry name" value="EF-hand_7"/>
    <property type="match status" value="1"/>
</dbReference>
<feature type="region of interest" description="Disordered" evidence="5">
    <location>
        <begin position="554"/>
        <end position="590"/>
    </location>
</feature>
<keyword evidence="2" id="KW-0677">Repeat</keyword>
<dbReference type="OrthoDB" id="191686at2759"/>
<dbReference type="InterPro" id="IPR051581">
    <property type="entry name" value="Ca-bind"/>
</dbReference>
<evidence type="ECO:0000256" key="5">
    <source>
        <dbReference type="SAM" id="MobiDB-lite"/>
    </source>
</evidence>
<dbReference type="InterPro" id="IPR002048">
    <property type="entry name" value="EF_hand_dom"/>
</dbReference>
<feature type="coiled-coil region" evidence="4">
    <location>
        <begin position="410"/>
        <end position="476"/>
    </location>
</feature>
<keyword evidence="1" id="KW-0479">Metal-binding</keyword>
<dbReference type="Proteomes" id="UP000692954">
    <property type="component" value="Unassembled WGS sequence"/>
</dbReference>
<dbReference type="PANTHER" id="PTHR34524:SF6">
    <property type="entry name" value="CALCYPHOSINE LIKE"/>
    <property type="match status" value="1"/>
</dbReference>